<feature type="chain" id="PRO_5006623795" description="Lipoprotein" evidence="3">
    <location>
        <begin position="22"/>
        <end position="259"/>
    </location>
</feature>
<organism evidence="4 5">
    <name type="scientific">Candidatus Nitrospira nitrificans</name>
    <dbReference type="NCBI Taxonomy" id="1742973"/>
    <lineage>
        <taxon>Bacteria</taxon>
        <taxon>Pseudomonadati</taxon>
        <taxon>Nitrospirota</taxon>
        <taxon>Nitrospiria</taxon>
        <taxon>Nitrospirales</taxon>
        <taxon>Nitrospiraceae</taxon>
        <taxon>Nitrospira</taxon>
    </lineage>
</organism>
<evidence type="ECO:0008006" key="6">
    <source>
        <dbReference type="Google" id="ProtNLM"/>
    </source>
</evidence>
<dbReference type="Proteomes" id="UP000198736">
    <property type="component" value="Unassembled WGS sequence"/>
</dbReference>
<protein>
    <recommendedName>
        <fullName evidence="6">Lipoprotein</fullName>
    </recommendedName>
</protein>
<feature type="coiled-coil region" evidence="1">
    <location>
        <begin position="158"/>
        <end position="239"/>
    </location>
</feature>
<sequence length="259" mass="28781">MTRTAESLTRCFILISSLLLAGCAAWTTPVPGSRPYFSAEPREVKLFQSLARKQESMAIKCGESSSCDHVYFTRGLLGLYESREVAEKYFGKVIAVAPKSQLAVSSKAWLALLQQPVPGNRSWPEAVFRAPVLAETNIALAATTDRLARDLLDREVLLQQLRASKEDESETVEALQRELADRDHKIEALLSKKDSAKASADPASIQTLQKQLAERDRKIEELSTQLEALKRIDQEMREKVRPIRPPLTTVPVPGSEPTP</sequence>
<evidence type="ECO:0000313" key="4">
    <source>
        <dbReference type="EMBL" id="CUS32768.1"/>
    </source>
</evidence>
<dbReference type="STRING" id="1742973.COMA2_110082"/>
<evidence type="ECO:0000256" key="1">
    <source>
        <dbReference type="SAM" id="Coils"/>
    </source>
</evidence>
<name>A0A0S4L819_9BACT</name>
<dbReference type="EMBL" id="CZPZ01000003">
    <property type="protein sequence ID" value="CUS32768.1"/>
    <property type="molecule type" value="Genomic_DNA"/>
</dbReference>
<keyword evidence="1" id="KW-0175">Coiled coil</keyword>
<keyword evidence="3" id="KW-0732">Signal</keyword>
<evidence type="ECO:0000256" key="3">
    <source>
        <dbReference type="SAM" id="SignalP"/>
    </source>
</evidence>
<reference evidence="5" key="1">
    <citation type="submission" date="2015-10" db="EMBL/GenBank/DDBJ databases">
        <authorList>
            <person name="Luecker S."/>
            <person name="Luecker S."/>
        </authorList>
    </citation>
    <scope>NUCLEOTIDE SEQUENCE [LARGE SCALE GENOMIC DNA]</scope>
</reference>
<feature type="region of interest" description="Disordered" evidence="2">
    <location>
        <begin position="239"/>
        <end position="259"/>
    </location>
</feature>
<dbReference type="PROSITE" id="PS51257">
    <property type="entry name" value="PROKAR_LIPOPROTEIN"/>
    <property type="match status" value="1"/>
</dbReference>
<dbReference type="AlphaFoldDB" id="A0A0S4L819"/>
<proteinExistence type="predicted"/>
<accession>A0A0S4L819</accession>
<keyword evidence="5" id="KW-1185">Reference proteome</keyword>
<gene>
    <name evidence="4" type="ORF">COMA2_110082</name>
</gene>
<evidence type="ECO:0000313" key="5">
    <source>
        <dbReference type="Proteomes" id="UP000198736"/>
    </source>
</evidence>
<evidence type="ECO:0000256" key="2">
    <source>
        <dbReference type="SAM" id="MobiDB-lite"/>
    </source>
</evidence>
<feature type="signal peptide" evidence="3">
    <location>
        <begin position="1"/>
        <end position="21"/>
    </location>
</feature>